<dbReference type="Pfam" id="PF07690">
    <property type="entry name" value="MFS_1"/>
    <property type="match status" value="1"/>
</dbReference>
<feature type="transmembrane region" description="Helical" evidence="7">
    <location>
        <begin position="364"/>
        <end position="382"/>
    </location>
</feature>
<sequence>MTITKRDHALFLTAVFCFWFATYVYVPVFSLYLENSNFTYTAIGVILGAYGATQVLLRYPLGILSDALKGLLKKLLIVGFISGFISGILLVLSDSFVAVFTARLLAGVTASMWVMATIMYSRYFSPDQSSRAMGVLQLLTVFTQFISMMFSGYLADLFGFTALFWIAAAFSLIGIGFTLFTKEIPVQSKTRPLKIRSLISRTLRLHDLRWITCASFIGHSIIFMTIFGFTPLYASSIGATERTLVIIFIAFFVPHLLASLFLSFYTVPVRLHKPLLYGSFLTGAAALVWMPSTASLWELSLNQAVLGLALGIVLPLLLGMVVQVSPGPLKASAMGFYQSFYAAGILLGPVVAGSVAEQLSLSSVFYFGALLALAGLLITWLIRFHVQTDGENSPG</sequence>
<dbReference type="InterPro" id="IPR020846">
    <property type="entry name" value="MFS_dom"/>
</dbReference>
<comment type="subcellular location">
    <subcellularLocation>
        <location evidence="1">Cell membrane</location>
        <topology evidence="1">Multi-pass membrane protein</topology>
    </subcellularLocation>
</comment>
<dbReference type="Gene3D" id="1.20.1250.20">
    <property type="entry name" value="MFS general substrate transporter like domains"/>
    <property type="match status" value="1"/>
</dbReference>
<evidence type="ECO:0000313" key="10">
    <source>
        <dbReference type="Proteomes" id="UP000199488"/>
    </source>
</evidence>
<evidence type="ECO:0000256" key="2">
    <source>
        <dbReference type="ARBA" id="ARBA00022448"/>
    </source>
</evidence>
<evidence type="ECO:0000256" key="5">
    <source>
        <dbReference type="ARBA" id="ARBA00022989"/>
    </source>
</evidence>
<dbReference type="RefSeq" id="WP_176967717.1">
    <property type="nucleotide sequence ID" value="NZ_FNNC01000003.1"/>
</dbReference>
<dbReference type="InterPro" id="IPR011701">
    <property type="entry name" value="MFS"/>
</dbReference>
<dbReference type="GO" id="GO:0005886">
    <property type="term" value="C:plasma membrane"/>
    <property type="evidence" value="ECO:0007669"/>
    <property type="project" value="UniProtKB-SubCell"/>
</dbReference>
<reference evidence="9 10" key="1">
    <citation type="submission" date="2016-10" db="EMBL/GenBank/DDBJ databases">
        <authorList>
            <person name="de Groot N.N."/>
        </authorList>
    </citation>
    <scope>NUCLEOTIDE SEQUENCE [LARGE SCALE GENOMIC DNA]</scope>
    <source>
        <strain evidence="9 10">DSM 23126</strain>
    </source>
</reference>
<keyword evidence="10" id="KW-1185">Reference proteome</keyword>
<feature type="transmembrane region" description="Helical" evidence="7">
    <location>
        <begin position="245"/>
        <end position="267"/>
    </location>
</feature>
<dbReference type="Proteomes" id="UP000199488">
    <property type="component" value="Unassembled WGS sequence"/>
</dbReference>
<dbReference type="InterPro" id="IPR036259">
    <property type="entry name" value="MFS_trans_sf"/>
</dbReference>
<name>A0A1H2UHY7_9BACI</name>
<evidence type="ECO:0000313" key="9">
    <source>
        <dbReference type="EMBL" id="SDW55722.1"/>
    </source>
</evidence>
<organism evidence="9 10">
    <name type="scientific">Marinococcus luteus</name>
    <dbReference type="NCBI Taxonomy" id="1122204"/>
    <lineage>
        <taxon>Bacteria</taxon>
        <taxon>Bacillati</taxon>
        <taxon>Bacillota</taxon>
        <taxon>Bacilli</taxon>
        <taxon>Bacillales</taxon>
        <taxon>Bacillaceae</taxon>
        <taxon>Marinococcus</taxon>
    </lineage>
</organism>
<dbReference type="AlphaFoldDB" id="A0A1H2UHY7"/>
<feature type="transmembrane region" description="Helical" evidence="7">
    <location>
        <begin position="274"/>
        <end position="292"/>
    </location>
</feature>
<keyword evidence="5 7" id="KW-1133">Transmembrane helix</keyword>
<dbReference type="SUPFAM" id="SSF103473">
    <property type="entry name" value="MFS general substrate transporter"/>
    <property type="match status" value="1"/>
</dbReference>
<feature type="transmembrane region" description="Helical" evidence="7">
    <location>
        <begin position="210"/>
        <end position="233"/>
    </location>
</feature>
<evidence type="ECO:0000256" key="3">
    <source>
        <dbReference type="ARBA" id="ARBA00022475"/>
    </source>
</evidence>
<dbReference type="GO" id="GO:0022857">
    <property type="term" value="F:transmembrane transporter activity"/>
    <property type="evidence" value="ECO:0007669"/>
    <property type="project" value="InterPro"/>
</dbReference>
<keyword evidence="3" id="KW-1003">Cell membrane</keyword>
<keyword evidence="6 7" id="KW-0472">Membrane</keyword>
<feature type="transmembrane region" description="Helical" evidence="7">
    <location>
        <begin position="160"/>
        <end position="181"/>
    </location>
</feature>
<feature type="transmembrane region" description="Helical" evidence="7">
    <location>
        <begin position="38"/>
        <end position="59"/>
    </location>
</feature>
<gene>
    <name evidence="9" type="ORF">SAMN05421781_1730</name>
</gene>
<feature type="transmembrane region" description="Helical" evidence="7">
    <location>
        <begin position="9"/>
        <end position="32"/>
    </location>
</feature>
<evidence type="ECO:0000256" key="1">
    <source>
        <dbReference type="ARBA" id="ARBA00004651"/>
    </source>
</evidence>
<keyword evidence="4 7" id="KW-0812">Transmembrane</keyword>
<proteinExistence type="predicted"/>
<dbReference type="EMBL" id="FNNC01000003">
    <property type="protein sequence ID" value="SDW55722.1"/>
    <property type="molecule type" value="Genomic_DNA"/>
</dbReference>
<dbReference type="STRING" id="1122204.SAMN05421781_1730"/>
<dbReference type="PANTHER" id="PTHR23517">
    <property type="entry name" value="RESISTANCE PROTEIN MDTM, PUTATIVE-RELATED-RELATED"/>
    <property type="match status" value="1"/>
</dbReference>
<dbReference type="InterPro" id="IPR050171">
    <property type="entry name" value="MFS_Transporters"/>
</dbReference>
<evidence type="ECO:0000256" key="4">
    <source>
        <dbReference type="ARBA" id="ARBA00022692"/>
    </source>
</evidence>
<dbReference type="PANTHER" id="PTHR23517:SF3">
    <property type="entry name" value="INTEGRAL MEMBRANE TRANSPORT PROTEIN"/>
    <property type="match status" value="1"/>
</dbReference>
<feature type="transmembrane region" description="Helical" evidence="7">
    <location>
        <begin position="304"/>
        <end position="322"/>
    </location>
</feature>
<evidence type="ECO:0000256" key="6">
    <source>
        <dbReference type="ARBA" id="ARBA00023136"/>
    </source>
</evidence>
<keyword evidence="2" id="KW-0813">Transport</keyword>
<accession>A0A1H2UHY7</accession>
<feature type="transmembrane region" description="Helical" evidence="7">
    <location>
        <begin position="132"/>
        <end position="154"/>
    </location>
</feature>
<feature type="transmembrane region" description="Helical" evidence="7">
    <location>
        <begin position="71"/>
        <end position="92"/>
    </location>
</feature>
<evidence type="ECO:0000259" key="8">
    <source>
        <dbReference type="PROSITE" id="PS50850"/>
    </source>
</evidence>
<feature type="domain" description="Major facilitator superfamily (MFS) profile" evidence="8">
    <location>
        <begin position="1"/>
        <end position="387"/>
    </location>
</feature>
<protein>
    <submittedName>
        <fullName evidence="9">Predicted arabinose efflux permease, MFS family</fullName>
    </submittedName>
</protein>
<feature type="transmembrane region" description="Helical" evidence="7">
    <location>
        <begin position="334"/>
        <end position="352"/>
    </location>
</feature>
<feature type="transmembrane region" description="Helical" evidence="7">
    <location>
        <begin position="98"/>
        <end position="120"/>
    </location>
</feature>
<evidence type="ECO:0000256" key="7">
    <source>
        <dbReference type="SAM" id="Phobius"/>
    </source>
</evidence>
<dbReference type="PROSITE" id="PS50850">
    <property type="entry name" value="MFS"/>
    <property type="match status" value="1"/>
</dbReference>